<name>M5U0Y9_9BACT</name>
<reference evidence="1 2" key="1">
    <citation type="journal article" date="2013" name="Mar. Genomics">
        <title>Expression of sulfatases in Rhodopirellula baltica and the diversity of sulfatases in the genus Rhodopirellula.</title>
        <authorList>
            <person name="Wegner C.E."/>
            <person name="Richter-Heitmann T."/>
            <person name="Klindworth A."/>
            <person name="Klockow C."/>
            <person name="Richter M."/>
            <person name="Achstetter T."/>
            <person name="Glockner F.O."/>
            <person name="Harder J."/>
        </authorList>
    </citation>
    <scope>NUCLEOTIDE SEQUENCE [LARGE SCALE GENOMIC DNA]</scope>
    <source>
        <strain evidence="1 2">SM41</strain>
    </source>
</reference>
<dbReference type="AlphaFoldDB" id="M5U0Y9"/>
<protein>
    <submittedName>
        <fullName evidence="1">Uncharacterized protein</fullName>
    </submittedName>
</protein>
<comment type="caution">
    <text evidence="1">The sequence shown here is derived from an EMBL/GenBank/DDBJ whole genome shotgun (WGS) entry which is preliminary data.</text>
</comment>
<dbReference type="EMBL" id="ANOH01000228">
    <property type="protein sequence ID" value="EMI55110.1"/>
    <property type="molecule type" value="Genomic_DNA"/>
</dbReference>
<gene>
    <name evidence="1" type="ORF">RSSM_03434</name>
</gene>
<organism evidence="1 2">
    <name type="scientific">Rhodopirellula sallentina SM41</name>
    <dbReference type="NCBI Taxonomy" id="1263870"/>
    <lineage>
        <taxon>Bacteria</taxon>
        <taxon>Pseudomonadati</taxon>
        <taxon>Planctomycetota</taxon>
        <taxon>Planctomycetia</taxon>
        <taxon>Pirellulales</taxon>
        <taxon>Pirellulaceae</taxon>
        <taxon>Rhodopirellula</taxon>
    </lineage>
</organism>
<dbReference type="Proteomes" id="UP000011885">
    <property type="component" value="Unassembled WGS sequence"/>
</dbReference>
<evidence type="ECO:0000313" key="1">
    <source>
        <dbReference type="EMBL" id="EMI55110.1"/>
    </source>
</evidence>
<dbReference type="PATRIC" id="fig|1263870.3.peg.3651"/>
<proteinExistence type="predicted"/>
<accession>M5U0Y9</accession>
<keyword evidence="2" id="KW-1185">Reference proteome</keyword>
<evidence type="ECO:0000313" key="2">
    <source>
        <dbReference type="Proteomes" id="UP000011885"/>
    </source>
</evidence>
<sequence length="68" mass="7713">MIYRSLVERLHDAFSASVPVTLKKIRLVVIAPTRDRLYRTLLHFSNRSVSLFASDAMTVKQGSVDATY</sequence>